<protein>
    <recommendedName>
        <fullName evidence="2">Xylose isomerase-like TIM barrel domain-containing protein</fullName>
    </recommendedName>
</protein>
<reference evidence="3" key="1">
    <citation type="journal article" date="2015" name="Nature">
        <title>Complex archaea that bridge the gap between prokaryotes and eukaryotes.</title>
        <authorList>
            <person name="Spang A."/>
            <person name="Saw J.H."/>
            <person name="Jorgensen S.L."/>
            <person name="Zaremba-Niedzwiedzka K."/>
            <person name="Martijn J."/>
            <person name="Lind A.E."/>
            <person name="van Eijk R."/>
            <person name="Schleper C."/>
            <person name="Guy L."/>
            <person name="Ettema T.J."/>
        </authorList>
    </citation>
    <scope>NUCLEOTIDE SEQUENCE</scope>
</reference>
<accession>A0A0F9UH58</accession>
<sequence>MTWPVAANLSLLFAELPLIDRINCAAHAGFDGVEIQFPYDVSAQSLAVALANAQMPLVLINVPAGDLLAGGAGLAGVPGREGDFADALQQALEYAQKVRPLKINVLPGKLVQGVEPQAALDVLAANLFKAASAFAELGVQVTCEAINRRDMPGFLIASSRELKDLLARVDHPNLSAQLDFYHMAQAGETLEGSVNELAGRIGHVQFADWPGRREPGSGGLNFSEGLEALRAQGYGGWLSAEYRPSGETSQGLQWLDAWATAGWIRPRGHNE</sequence>
<keyword evidence="1" id="KW-0413">Isomerase</keyword>
<dbReference type="InterPro" id="IPR050417">
    <property type="entry name" value="Sugar_Epim/Isomerase"/>
</dbReference>
<dbReference type="PANTHER" id="PTHR43489:SF6">
    <property type="entry name" value="HYDROXYPYRUVATE ISOMERASE-RELATED"/>
    <property type="match status" value="1"/>
</dbReference>
<dbReference type="Gene3D" id="3.20.20.150">
    <property type="entry name" value="Divalent-metal-dependent TIM barrel enzymes"/>
    <property type="match status" value="1"/>
</dbReference>
<dbReference type="GO" id="GO:0046487">
    <property type="term" value="P:glyoxylate metabolic process"/>
    <property type="evidence" value="ECO:0007669"/>
    <property type="project" value="TreeGrafter"/>
</dbReference>
<dbReference type="SUPFAM" id="SSF51658">
    <property type="entry name" value="Xylose isomerase-like"/>
    <property type="match status" value="1"/>
</dbReference>
<evidence type="ECO:0000313" key="3">
    <source>
        <dbReference type="EMBL" id="KKN90989.1"/>
    </source>
</evidence>
<gene>
    <name evidence="3" type="ORF">LCGC14_0221910</name>
</gene>
<dbReference type="AlphaFoldDB" id="A0A0F9UH58"/>
<comment type="caution">
    <text evidence="3">The sequence shown here is derived from an EMBL/GenBank/DDBJ whole genome shotgun (WGS) entry which is preliminary data.</text>
</comment>
<evidence type="ECO:0000256" key="1">
    <source>
        <dbReference type="ARBA" id="ARBA00023235"/>
    </source>
</evidence>
<feature type="domain" description="Xylose isomerase-like TIM barrel" evidence="2">
    <location>
        <begin position="25"/>
        <end position="257"/>
    </location>
</feature>
<organism evidence="3">
    <name type="scientific">marine sediment metagenome</name>
    <dbReference type="NCBI Taxonomy" id="412755"/>
    <lineage>
        <taxon>unclassified sequences</taxon>
        <taxon>metagenomes</taxon>
        <taxon>ecological metagenomes</taxon>
    </lineage>
</organism>
<dbReference type="InterPro" id="IPR026040">
    <property type="entry name" value="HyI-like"/>
</dbReference>
<dbReference type="EMBL" id="LAZR01000106">
    <property type="protein sequence ID" value="KKN90989.1"/>
    <property type="molecule type" value="Genomic_DNA"/>
</dbReference>
<proteinExistence type="predicted"/>
<dbReference type="GO" id="GO:0008903">
    <property type="term" value="F:hydroxypyruvate isomerase activity"/>
    <property type="evidence" value="ECO:0007669"/>
    <property type="project" value="TreeGrafter"/>
</dbReference>
<dbReference type="InterPro" id="IPR013022">
    <property type="entry name" value="Xyl_isomerase-like_TIM-brl"/>
</dbReference>
<dbReference type="InterPro" id="IPR036237">
    <property type="entry name" value="Xyl_isomerase-like_sf"/>
</dbReference>
<dbReference type="PANTHER" id="PTHR43489">
    <property type="entry name" value="ISOMERASE"/>
    <property type="match status" value="1"/>
</dbReference>
<dbReference type="Pfam" id="PF01261">
    <property type="entry name" value="AP_endonuc_2"/>
    <property type="match status" value="1"/>
</dbReference>
<dbReference type="PIRSF" id="PIRSF006241">
    <property type="entry name" value="HyI"/>
    <property type="match status" value="1"/>
</dbReference>
<evidence type="ECO:0000259" key="2">
    <source>
        <dbReference type="Pfam" id="PF01261"/>
    </source>
</evidence>
<name>A0A0F9UH58_9ZZZZ</name>